<dbReference type="EMBL" id="AFHG01000057">
    <property type="protein sequence ID" value="EGK70403.1"/>
    <property type="molecule type" value="Genomic_DNA"/>
</dbReference>
<evidence type="ECO:0000313" key="2">
    <source>
        <dbReference type="Proteomes" id="UP000005019"/>
    </source>
</evidence>
<gene>
    <name evidence="1" type="ORF">METUNv1_03308</name>
</gene>
<dbReference type="Proteomes" id="UP000005019">
    <property type="component" value="Unassembled WGS sequence"/>
</dbReference>
<reference evidence="1 2" key="1">
    <citation type="journal article" date="2011" name="J. Bacteriol.">
        <title>Genome sequence of Methyloversatilis universalis FAM5T, a methylotrophic representative of the order Rhodocyclales.</title>
        <authorList>
            <person name="Kittichotirat W."/>
            <person name="Good N.M."/>
            <person name="Hall R."/>
            <person name="Bringel F."/>
            <person name="Lajus A."/>
            <person name="Medigue C."/>
            <person name="Smalley N.E."/>
            <person name="Beck D."/>
            <person name="Bumgarner R."/>
            <person name="Vuilleumier S."/>
            <person name="Kalyuzhnaya M.G."/>
        </authorList>
    </citation>
    <scope>NUCLEOTIDE SEQUENCE [LARGE SCALE GENOMIC DNA]</scope>
    <source>
        <strain evidence="2">ATCC BAA-1314 / JCM 13912 / FAM5</strain>
    </source>
</reference>
<comment type="caution">
    <text evidence="1">The sequence shown here is derived from an EMBL/GenBank/DDBJ whole genome shotgun (WGS) entry which is preliminary data.</text>
</comment>
<evidence type="ECO:0000313" key="1">
    <source>
        <dbReference type="EMBL" id="EGK70403.1"/>
    </source>
</evidence>
<protein>
    <submittedName>
        <fullName evidence="1">Uncharacterized protein</fullName>
    </submittedName>
</protein>
<dbReference type="STRING" id="1000565.METUNv1_03308"/>
<accession>F5RGL5</accession>
<name>F5RGL5_METUF</name>
<proteinExistence type="predicted"/>
<sequence>MVAISVEMLWNDALARVPPSLPTVSDCKKESDGRRPSRAVFHSIAQSDAQRANIEVKA</sequence>
<dbReference type="AlphaFoldDB" id="F5RGL5"/>
<organism evidence="1 2">
    <name type="scientific">Methyloversatilis universalis (strain ATCC BAA-1314 / DSM 25237 / JCM 13912 / CCUG 52030 / FAM5)</name>
    <dbReference type="NCBI Taxonomy" id="1000565"/>
    <lineage>
        <taxon>Bacteria</taxon>
        <taxon>Pseudomonadati</taxon>
        <taxon>Pseudomonadota</taxon>
        <taxon>Betaproteobacteria</taxon>
        <taxon>Nitrosomonadales</taxon>
        <taxon>Sterolibacteriaceae</taxon>
        <taxon>Methyloversatilis</taxon>
    </lineage>
</organism>
<keyword evidence="2" id="KW-1185">Reference proteome</keyword>